<sequence>MAYAIFWSVPKSLTEDSPKPNMTYAIFGSVPASLIEDTPNPNMAYLGRCPKPTQKTERFQWGALQAGRFASGVSLAVFSGSLLAARLIKALGPKAYVLWGTAASARGMMGCLIPMALGTGRYKQDGALRRTPEHRARRAEATVTRAEDLGLARGEAAAVVQAIGAAGRGFLSRRFDRTAAVMSTVRLGAPQLWWMLRAGAGKAPSASRALRSRRLAAVDPDAAVNIPVWRPSGWWGVSNADLCARLDAALLLRPPGSVFVTEVRAHSKMRHVRGNSAADALSATGLRPKRRQIIVPAFNSSALDGWHNWSLATSKTGVLTTSAFGRLVSRPRTAATMPEVRTELCSAGSAGVERIYFLELASIPSPPVVDSLQLSTGRDIGQCFGSEAAGDFDAFCRCIVAALLCSRQIRRDSALVAQVGSEDAQASAIELAGAQIRMLYADKRWVAATAARFLLGALGARGGTPEESSEGGALTSTLPPKGLRFAGWGWHPRTGPNNNKRQEGPAGISTELSPVGPERHPAGTRTEEALAAAKSDGVRGLLFVFGHRGEGVLGLGWGQGAQRTERIGQVGWSSEESQEGG</sequence>
<dbReference type="SUPFAM" id="SSF75217">
    <property type="entry name" value="alpha/beta knot"/>
    <property type="match status" value="1"/>
</dbReference>
<protein>
    <submittedName>
        <fullName evidence="2">Uncharacterized protein</fullName>
    </submittedName>
</protein>
<dbReference type="Proteomes" id="UP000626109">
    <property type="component" value="Unassembled WGS sequence"/>
</dbReference>
<evidence type="ECO:0000256" key="1">
    <source>
        <dbReference type="SAM" id="MobiDB-lite"/>
    </source>
</evidence>
<dbReference type="Gene3D" id="3.40.1280.10">
    <property type="match status" value="1"/>
</dbReference>
<organism evidence="2 3">
    <name type="scientific">Polarella glacialis</name>
    <name type="common">Dinoflagellate</name>
    <dbReference type="NCBI Taxonomy" id="89957"/>
    <lineage>
        <taxon>Eukaryota</taxon>
        <taxon>Sar</taxon>
        <taxon>Alveolata</taxon>
        <taxon>Dinophyceae</taxon>
        <taxon>Suessiales</taxon>
        <taxon>Suessiaceae</taxon>
        <taxon>Polarella</taxon>
    </lineage>
</organism>
<proteinExistence type="predicted"/>
<dbReference type="EMBL" id="CAJNNW010010823">
    <property type="protein sequence ID" value="CAE8652514.1"/>
    <property type="molecule type" value="Genomic_DNA"/>
</dbReference>
<evidence type="ECO:0000313" key="2">
    <source>
        <dbReference type="EMBL" id="CAE8652514.1"/>
    </source>
</evidence>
<feature type="region of interest" description="Disordered" evidence="1">
    <location>
        <begin position="491"/>
        <end position="523"/>
    </location>
</feature>
<dbReference type="InterPro" id="IPR029028">
    <property type="entry name" value="Alpha/beta_knot_MTases"/>
</dbReference>
<dbReference type="AlphaFoldDB" id="A0A813IKY0"/>
<gene>
    <name evidence="2" type="ORF">PGLA2088_LOCUS9749</name>
</gene>
<comment type="caution">
    <text evidence="2">The sequence shown here is derived from an EMBL/GenBank/DDBJ whole genome shotgun (WGS) entry which is preliminary data.</text>
</comment>
<accession>A0A813IKY0</accession>
<reference evidence="2" key="1">
    <citation type="submission" date="2021-02" db="EMBL/GenBank/DDBJ databases">
        <authorList>
            <person name="Dougan E. K."/>
            <person name="Rhodes N."/>
            <person name="Thang M."/>
            <person name="Chan C."/>
        </authorList>
    </citation>
    <scope>NUCLEOTIDE SEQUENCE</scope>
</reference>
<evidence type="ECO:0000313" key="3">
    <source>
        <dbReference type="Proteomes" id="UP000626109"/>
    </source>
</evidence>
<dbReference type="InterPro" id="IPR029026">
    <property type="entry name" value="tRNA_m1G_MTases_N"/>
</dbReference>
<name>A0A813IKY0_POLGL</name>